<dbReference type="eggNOG" id="ENOG502S4PZ">
    <property type="taxonomic scope" value="Eukaryota"/>
</dbReference>
<sequence length="214" mass="22742">MLHTFNVLLLAERAGVRRVVLASSNHVMGGYKEKRSHGLVRPADPPACGTPLRDPVLAASGDAVACFLFSRGEQLCKSLAATRRGLLPGPSYYMLRIGWCQPGENLPATLSAAGANHRSRLSDSVKIPEAEYGVGGEAAAAEAEDVDGDWFTGMWLSNRDFLSYFEAALRAPAPSAGEAAVLVNAMSNNTGMRWSLEETVAALGVAAQDDARRP</sequence>
<evidence type="ECO:0008006" key="3">
    <source>
        <dbReference type="Google" id="ProtNLM"/>
    </source>
</evidence>
<evidence type="ECO:0000313" key="1">
    <source>
        <dbReference type="EnsemblProtists" id="EOD37719"/>
    </source>
</evidence>
<accession>A0A0D3KPN4</accession>
<dbReference type="GeneID" id="17282990"/>
<proteinExistence type="predicted"/>
<dbReference type="RefSeq" id="XP_005790148.1">
    <property type="nucleotide sequence ID" value="XM_005790091.1"/>
</dbReference>
<dbReference type="Gene3D" id="3.40.50.720">
    <property type="entry name" value="NAD(P)-binding Rossmann-like Domain"/>
    <property type="match status" value="1"/>
</dbReference>
<name>A0A0D3KPN4_EMIH1</name>
<dbReference type="OMA" id="PWCTSII"/>
<dbReference type="AlphaFoldDB" id="A0A0D3KPN4"/>
<dbReference type="PaxDb" id="2903-EOD37719"/>
<dbReference type="EnsemblProtists" id="EOD37719">
    <property type="protein sequence ID" value="EOD37719"/>
    <property type="gene ID" value="EMIHUDRAFT_252003"/>
</dbReference>
<protein>
    <recommendedName>
        <fullName evidence="3">NAD-dependent epimerase/dehydratase domain-containing protein</fullName>
    </recommendedName>
</protein>
<dbReference type="HOGENOM" id="CLU_1291091_0_0_1"/>
<reference evidence="1" key="2">
    <citation type="submission" date="2024-10" db="UniProtKB">
        <authorList>
            <consortium name="EnsemblProtists"/>
        </authorList>
    </citation>
    <scope>IDENTIFICATION</scope>
</reference>
<organism evidence="1 2">
    <name type="scientific">Emiliania huxleyi (strain CCMP1516)</name>
    <dbReference type="NCBI Taxonomy" id="280463"/>
    <lineage>
        <taxon>Eukaryota</taxon>
        <taxon>Haptista</taxon>
        <taxon>Haptophyta</taxon>
        <taxon>Prymnesiophyceae</taxon>
        <taxon>Isochrysidales</taxon>
        <taxon>Noelaerhabdaceae</taxon>
        <taxon>Emiliania</taxon>
    </lineage>
</organism>
<dbReference type="Proteomes" id="UP000013827">
    <property type="component" value="Unassembled WGS sequence"/>
</dbReference>
<keyword evidence="2" id="KW-1185">Reference proteome</keyword>
<dbReference type="KEGG" id="ehx:EMIHUDRAFT_252003"/>
<reference evidence="2" key="1">
    <citation type="journal article" date="2013" name="Nature">
        <title>Pan genome of the phytoplankton Emiliania underpins its global distribution.</title>
        <authorList>
            <person name="Read B.A."/>
            <person name="Kegel J."/>
            <person name="Klute M.J."/>
            <person name="Kuo A."/>
            <person name="Lefebvre S.C."/>
            <person name="Maumus F."/>
            <person name="Mayer C."/>
            <person name="Miller J."/>
            <person name="Monier A."/>
            <person name="Salamov A."/>
            <person name="Young J."/>
            <person name="Aguilar M."/>
            <person name="Claverie J.M."/>
            <person name="Frickenhaus S."/>
            <person name="Gonzalez K."/>
            <person name="Herman E.K."/>
            <person name="Lin Y.C."/>
            <person name="Napier J."/>
            <person name="Ogata H."/>
            <person name="Sarno A.F."/>
            <person name="Shmutz J."/>
            <person name="Schroeder D."/>
            <person name="de Vargas C."/>
            <person name="Verret F."/>
            <person name="von Dassow P."/>
            <person name="Valentin K."/>
            <person name="Van de Peer Y."/>
            <person name="Wheeler G."/>
            <person name="Dacks J.B."/>
            <person name="Delwiche C.F."/>
            <person name="Dyhrman S.T."/>
            <person name="Glockner G."/>
            <person name="John U."/>
            <person name="Richards T."/>
            <person name="Worden A.Z."/>
            <person name="Zhang X."/>
            <person name="Grigoriev I.V."/>
            <person name="Allen A.E."/>
            <person name="Bidle K."/>
            <person name="Borodovsky M."/>
            <person name="Bowler C."/>
            <person name="Brownlee C."/>
            <person name="Cock J.M."/>
            <person name="Elias M."/>
            <person name="Gladyshev V.N."/>
            <person name="Groth M."/>
            <person name="Guda C."/>
            <person name="Hadaegh A."/>
            <person name="Iglesias-Rodriguez M.D."/>
            <person name="Jenkins J."/>
            <person name="Jones B.M."/>
            <person name="Lawson T."/>
            <person name="Leese F."/>
            <person name="Lindquist E."/>
            <person name="Lobanov A."/>
            <person name="Lomsadze A."/>
            <person name="Malik S.B."/>
            <person name="Marsh M.E."/>
            <person name="Mackinder L."/>
            <person name="Mock T."/>
            <person name="Mueller-Roeber B."/>
            <person name="Pagarete A."/>
            <person name="Parker M."/>
            <person name="Probert I."/>
            <person name="Quesneville H."/>
            <person name="Raines C."/>
            <person name="Rensing S.A."/>
            <person name="Riano-Pachon D.M."/>
            <person name="Richier S."/>
            <person name="Rokitta S."/>
            <person name="Shiraiwa Y."/>
            <person name="Soanes D.M."/>
            <person name="van der Giezen M."/>
            <person name="Wahlund T.M."/>
            <person name="Williams B."/>
            <person name="Wilson W."/>
            <person name="Wolfe G."/>
            <person name="Wurch L.L."/>
        </authorList>
    </citation>
    <scope>NUCLEOTIDE SEQUENCE</scope>
</reference>
<evidence type="ECO:0000313" key="2">
    <source>
        <dbReference type="Proteomes" id="UP000013827"/>
    </source>
</evidence>